<organism evidence="16 17">
    <name type="scientific">Clonostachys solani</name>
    <dbReference type="NCBI Taxonomy" id="160281"/>
    <lineage>
        <taxon>Eukaryota</taxon>
        <taxon>Fungi</taxon>
        <taxon>Dikarya</taxon>
        <taxon>Ascomycota</taxon>
        <taxon>Pezizomycotina</taxon>
        <taxon>Sordariomycetes</taxon>
        <taxon>Hypocreomycetidae</taxon>
        <taxon>Hypocreales</taxon>
        <taxon>Bionectriaceae</taxon>
        <taxon>Clonostachys</taxon>
    </lineage>
</organism>
<feature type="domain" description="Fe2OG dioxygenase" evidence="15">
    <location>
        <begin position="162"/>
        <end position="270"/>
    </location>
</feature>
<evidence type="ECO:0000313" key="17">
    <source>
        <dbReference type="Proteomes" id="UP000775872"/>
    </source>
</evidence>
<name>A0A9N9Z964_9HYPO</name>
<dbReference type="Gene3D" id="1.20.1250.20">
    <property type="entry name" value="MFS general substrate transporter like domains"/>
    <property type="match status" value="1"/>
</dbReference>
<dbReference type="PANTHER" id="PTHR23502">
    <property type="entry name" value="MAJOR FACILITATOR SUPERFAMILY"/>
    <property type="match status" value="1"/>
</dbReference>
<dbReference type="GO" id="GO:0016020">
    <property type="term" value="C:membrane"/>
    <property type="evidence" value="ECO:0007669"/>
    <property type="project" value="UniProtKB-SubCell"/>
</dbReference>
<dbReference type="PROSITE" id="PS50850">
    <property type="entry name" value="MFS"/>
    <property type="match status" value="1"/>
</dbReference>
<dbReference type="InterPro" id="IPR011701">
    <property type="entry name" value="MFS"/>
</dbReference>
<dbReference type="SMART" id="SM00702">
    <property type="entry name" value="P4Hc"/>
    <property type="match status" value="1"/>
</dbReference>
<keyword evidence="5" id="KW-0479">Metal-binding</keyword>
<keyword evidence="6" id="KW-0223">Dioxygenase</keyword>
<feature type="region of interest" description="Disordered" evidence="12">
    <location>
        <begin position="341"/>
        <end position="368"/>
    </location>
</feature>
<feature type="transmembrane region" description="Helical" evidence="13">
    <location>
        <begin position="610"/>
        <end position="635"/>
    </location>
</feature>
<evidence type="ECO:0000256" key="13">
    <source>
        <dbReference type="SAM" id="Phobius"/>
    </source>
</evidence>
<evidence type="ECO:0000256" key="1">
    <source>
        <dbReference type="ARBA" id="ARBA00001961"/>
    </source>
</evidence>
<evidence type="ECO:0008006" key="18">
    <source>
        <dbReference type="Google" id="ProtNLM"/>
    </source>
</evidence>
<dbReference type="PROSITE" id="PS51471">
    <property type="entry name" value="FE2OG_OXY"/>
    <property type="match status" value="1"/>
</dbReference>
<evidence type="ECO:0000259" key="14">
    <source>
        <dbReference type="PROSITE" id="PS50850"/>
    </source>
</evidence>
<keyword evidence="4 13" id="KW-0812">Transmembrane</keyword>
<sequence>MADPMTARRTTYTSNDVEIPNDFLRGPSEKPITLAHVPFGSSPVPEYDGSFAVVLDNVLSLAECKELIQLAEQSAQAPGSSESANQNPWRPAMVSIAPGIEAPAPGYRESDRIIWDSQTVTDLVWNRCCQVEGLKEKLAVAERTKEDRSEGRAPGRWVFSRINNRMRFLRYSPGHYFKPHCDGAYWYDEGTKEFQTRYTVHLYLNDSAKVSADSDLEGGATGFLSWDDQRRIDVNPKAGSVLIFQHEGLYHEGAPVTKGQKFTVRTDLVYEWEDARDYTQKGEGPSDEEDIHELEKKQSQAIEEGHDADIPSSAGYILDARGEKKRKLSLASRRRSIASKERVDLEGGDNSVEDSAGDVDSNEVWWDGPNDPENPYNWPTWKKIFNCGLVSAMTFVAPLGSSIFAPSVPEVMAEFKSSSLTIASFVVSVYILGFAFGPLIIAPLSEIYGRIPVYHACNLGFVAFAVGCALAPSLNALIVIRFFSGLFGCATVTIGGGSIADMVAQEYRGAAMSIYSIGPLFGPIVGPVSGGFLTQAAGWRWTFWLLAILSGVLSIIMVFTMRESYAHVILERKAARLRKETGNELLHSRLDIGLSSGDYFKRGIIRPLKLFVRSPIILITSLYMSICYGYLYLMFTTMTTVFQETYGFSTGTVGLAYLGLGVGNMVGVGVSSLTSDKYLKRKAAQAREESNEEGAELNLKPEYRLPLLPLGAALVPIGLFIYGWTAQYRVHWIVPIISHVPIGVGNLLIFLAIQMYIVDSFTVYAASALATNTVVRSIAGALLPLAGLPMFEKLDIGWGNSLLGFIAILMVPIAFGMIKWGENLRNRFPVKNL</sequence>
<feature type="domain" description="Major facilitator superfamily (MFS) profile" evidence="14">
    <location>
        <begin position="386"/>
        <end position="824"/>
    </location>
</feature>
<feature type="transmembrane region" description="Helical" evidence="13">
    <location>
        <begin position="763"/>
        <end position="786"/>
    </location>
</feature>
<dbReference type="Pfam" id="PF07690">
    <property type="entry name" value="MFS_1"/>
    <property type="match status" value="1"/>
</dbReference>
<evidence type="ECO:0000256" key="6">
    <source>
        <dbReference type="ARBA" id="ARBA00022964"/>
    </source>
</evidence>
<evidence type="ECO:0000256" key="7">
    <source>
        <dbReference type="ARBA" id="ARBA00022989"/>
    </source>
</evidence>
<evidence type="ECO:0000256" key="12">
    <source>
        <dbReference type="SAM" id="MobiDB-lite"/>
    </source>
</evidence>
<comment type="subcellular location">
    <subcellularLocation>
        <location evidence="2">Membrane</location>
        <topology evidence="2">Multi-pass membrane protein</topology>
    </subcellularLocation>
</comment>
<feature type="region of interest" description="Disordered" evidence="12">
    <location>
        <begin position="276"/>
        <end position="305"/>
    </location>
</feature>
<dbReference type="SUPFAM" id="SSF51197">
    <property type="entry name" value="Clavaminate synthase-like"/>
    <property type="match status" value="1"/>
</dbReference>
<feature type="compositionally biased region" description="Basic and acidic residues" evidence="12">
    <location>
        <begin position="293"/>
        <end position="305"/>
    </location>
</feature>
<reference evidence="16 17" key="2">
    <citation type="submission" date="2021-10" db="EMBL/GenBank/DDBJ databases">
        <authorList>
            <person name="Piombo E."/>
        </authorList>
    </citation>
    <scope>NUCLEOTIDE SEQUENCE [LARGE SCALE GENOMIC DNA]</scope>
</reference>
<evidence type="ECO:0000259" key="15">
    <source>
        <dbReference type="PROSITE" id="PS51471"/>
    </source>
</evidence>
<dbReference type="OrthoDB" id="5296287at2759"/>
<dbReference type="GO" id="GO:0005506">
    <property type="term" value="F:iron ion binding"/>
    <property type="evidence" value="ECO:0007669"/>
    <property type="project" value="InterPro"/>
</dbReference>
<proteinExistence type="inferred from homology"/>
<feature type="transmembrane region" description="Helical" evidence="13">
    <location>
        <begin position="730"/>
        <end position="751"/>
    </location>
</feature>
<evidence type="ECO:0000256" key="2">
    <source>
        <dbReference type="ARBA" id="ARBA00004141"/>
    </source>
</evidence>
<dbReference type="Gene3D" id="2.60.120.620">
    <property type="entry name" value="q2cbj1_9rhob like domain"/>
    <property type="match status" value="1"/>
</dbReference>
<dbReference type="EMBL" id="CABFOC020000042">
    <property type="protein sequence ID" value="CAH0051812.1"/>
    <property type="molecule type" value="Genomic_DNA"/>
</dbReference>
<feature type="compositionally biased region" description="Acidic residues" evidence="12">
    <location>
        <begin position="351"/>
        <end position="361"/>
    </location>
</feature>
<dbReference type="InterPro" id="IPR005123">
    <property type="entry name" value="Oxoglu/Fe-dep_dioxygenase_dom"/>
</dbReference>
<dbReference type="SUPFAM" id="SSF103473">
    <property type="entry name" value="MFS general substrate transporter"/>
    <property type="match status" value="1"/>
</dbReference>
<feature type="transmembrane region" description="Helical" evidence="13">
    <location>
        <begin position="453"/>
        <end position="472"/>
    </location>
</feature>
<gene>
    <name evidence="16" type="ORF">CSOL1703_00014463</name>
</gene>
<keyword evidence="10 13" id="KW-0472">Membrane</keyword>
<keyword evidence="17" id="KW-1185">Reference proteome</keyword>
<evidence type="ECO:0000256" key="5">
    <source>
        <dbReference type="ARBA" id="ARBA00022723"/>
    </source>
</evidence>
<reference evidence="17" key="1">
    <citation type="submission" date="2019-06" db="EMBL/GenBank/DDBJ databases">
        <authorList>
            <person name="Broberg M."/>
        </authorList>
    </citation>
    <scope>NUCLEOTIDE SEQUENCE [LARGE SCALE GENOMIC DNA]</scope>
</reference>
<keyword evidence="11" id="KW-0325">Glycoprotein</keyword>
<protein>
    <recommendedName>
        <fullName evidence="18">Major facilitator superfamily (MFS) profile domain-containing protein</fullName>
    </recommendedName>
</protein>
<dbReference type="AlphaFoldDB" id="A0A9N9Z964"/>
<dbReference type="GO" id="GO:0016705">
    <property type="term" value="F:oxidoreductase activity, acting on paired donors, with incorporation or reduction of molecular oxygen"/>
    <property type="evidence" value="ECO:0007669"/>
    <property type="project" value="InterPro"/>
</dbReference>
<evidence type="ECO:0000256" key="9">
    <source>
        <dbReference type="ARBA" id="ARBA00023004"/>
    </source>
</evidence>
<dbReference type="Pfam" id="PF13640">
    <property type="entry name" value="2OG-FeII_Oxy_3"/>
    <property type="match status" value="1"/>
</dbReference>
<dbReference type="InterPro" id="IPR044862">
    <property type="entry name" value="Pro_4_hyd_alph_FE2OG_OXY"/>
</dbReference>
<comment type="caution">
    <text evidence="16">The sequence shown here is derived from an EMBL/GenBank/DDBJ whole genome shotgun (WGS) entry which is preliminary data.</text>
</comment>
<evidence type="ECO:0000256" key="4">
    <source>
        <dbReference type="ARBA" id="ARBA00022692"/>
    </source>
</evidence>
<evidence type="ECO:0000313" key="16">
    <source>
        <dbReference type="EMBL" id="CAH0051812.1"/>
    </source>
</evidence>
<dbReference type="GO" id="GO:0031418">
    <property type="term" value="F:L-ascorbic acid binding"/>
    <property type="evidence" value="ECO:0007669"/>
    <property type="project" value="InterPro"/>
</dbReference>
<dbReference type="InterPro" id="IPR020846">
    <property type="entry name" value="MFS_dom"/>
</dbReference>
<evidence type="ECO:0000256" key="10">
    <source>
        <dbReference type="ARBA" id="ARBA00023136"/>
    </source>
</evidence>
<evidence type="ECO:0000256" key="11">
    <source>
        <dbReference type="ARBA" id="ARBA00023180"/>
    </source>
</evidence>
<dbReference type="Proteomes" id="UP000775872">
    <property type="component" value="Unassembled WGS sequence"/>
</dbReference>
<evidence type="ECO:0000256" key="8">
    <source>
        <dbReference type="ARBA" id="ARBA00023002"/>
    </source>
</evidence>
<dbReference type="GO" id="GO:0022857">
    <property type="term" value="F:transmembrane transporter activity"/>
    <property type="evidence" value="ECO:0007669"/>
    <property type="project" value="InterPro"/>
</dbReference>
<feature type="transmembrane region" description="Helical" evidence="13">
    <location>
        <begin position="384"/>
        <end position="408"/>
    </location>
</feature>
<keyword evidence="8" id="KW-0560">Oxidoreductase</keyword>
<feature type="transmembrane region" description="Helical" evidence="13">
    <location>
        <begin position="478"/>
        <end position="500"/>
    </location>
</feature>
<evidence type="ECO:0000256" key="3">
    <source>
        <dbReference type="ARBA" id="ARBA00008335"/>
    </source>
</evidence>
<comment type="cofactor">
    <cofactor evidence="1">
        <name>L-ascorbate</name>
        <dbReference type="ChEBI" id="CHEBI:38290"/>
    </cofactor>
</comment>
<feature type="transmembrane region" description="Helical" evidence="13">
    <location>
        <begin position="512"/>
        <end position="533"/>
    </location>
</feature>
<keyword evidence="7 13" id="KW-1133">Transmembrane helix</keyword>
<dbReference type="PANTHER" id="PTHR23502:SF68">
    <property type="entry name" value="MULTIDRUG TRANSPORTER, PUTATIVE (AFU_ORTHOLOGUE AFUA_3G01120)-RELATED"/>
    <property type="match status" value="1"/>
</dbReference>
<dbReference type="InterPro" id="IPR036259">
    <property type="entry name" value="MFS_trans_sf"/>
</dbReference>
<feature type="transmembrane region" description="Helical" evidence="13">
    <location>
        <begin position="705"/>
        <end position="724"/>
    </location>
</feature>
<dbReference type="InterPro" id="IPR006620">
    <property type="entry name" value="Pro_4_hyd_alph"/>
</dbReference>
<dbReference type="FunFam" id="1.20.1250.20:FF:000011">
    <property type="entry name" value="MFS multidrug transporter, putative"/>
    <property type="match status" value="1"/>
</dbReference>
<feature type="transmembrane region" description="Helical" evidence="13">
    <location>
        <begin position="539"/>
        <end position="559"/>
    </location>
</feature>
<dbReference type="GO" id="GO:0051213">
    <property type="term" value="F:dioxygenase activity"/>
    <property type="evidence" value="ECO:0007669"/>
    <property type="project" value="UniProtKB-KW"/>
</dbReference>
<feature type="transmembrane region" description="Helical" evidence="13">
    <location>
        <begin position="420"/>
        <end position="441"/>
    </location>
</feature>
<feature type="transmembrane region" description="Helical" evidence="13">
    <location>
        <begin position="798"/>
        <end position="818"/>
    </location>
</feature>
<dbReference type="CDD" id="cd17323">
    <property type="entry name" value="MFS_Tpo1_MDR_like"/>
    <property type="match status" value="1"/>
</dbReference>
<feature type="transmembrane region" description="Helical" evidence="13">
    <location>
        <begin position="655"/>
        <end position="673"/>
    </location>
</feature>
<comment type="similarity">
    <text evidence="3">Belongs to the major facilitator superfamily.</text>
</comment>
<accession>A0A9N9Z964</accession>
<keyword evidence="9" id="KW-0408">Iron</keyword>